<evidence type="ECO:0000256" key="4">
    <source>
        <dbReference type="ARBA" id="ARBA00022975"/>
    </source>
</evidence>
<dbReference type="Proteomes" id="UP001596407">
    <property type="component" value="Unassembled WGS sequence"/>
</dbReference>
<keyword evidence="5 10" id="KW-0456">Lyase</keyword>
<dbReference type="SUPFAM" id="SSF51366">
    <property type="entry name" value="Ribulose-phoshate binding barrel"/>
    <property type="match status" value="1"/>
</dbReference>
<organism evidence="10 11">
    <name type="scientific">Halorussus caseinilyticus</name>
    <dbReference type="NCBI Taxonomy" id="3034025"/>
    <lineage>
        <taxon>Archaea</taxon>
        <taxon>Methanobacteriati</taxon>
        <taxon>Methanobacteriota</taxon>
        <taxon>Stenosarchaea group</taxon>
        <taxon>Halobacteria</taxon>
        <taxon>Halobacteriales</taxon>
        <taxon>Haladaptataceae</taxon>
        <taxon>Halorussus</taxon>
    </lineage>
</organism>
<evidence type="ECO:0000256" key="6">
    <source>
        <dbReference type="ARBA" id="ARBA00049157"/>
    </source>
</evidence>
<dbReference type="Gene3D" id="3.20.20.70">
    <property type="entry name" value="Aldolase class I"/>
    <property type="match status" value="1"/>
</dbReference>
<feature type="domain" description="Orotidine 5'-phosphate decarboxylase" evidence="9">
    <location>
        <begin position="44"/>
        <end position="148"/>
    </location>
</feature>
<dbReference type="InterPro" id="IPR011995">
    <property type="entry name" value="OMPdecase_type-2"/>
</dbReference>
<comment type="pathway">
    <text evidence="1">Pyrimidine metabolism; UMP biosynthesis via de novo pathway; UMP from orotate: step 2/2.</text>
</comment>
<comment type="caution">
    <text evidence="10">The sequence shown here is derived from an EMBL/GenBank/DDBJ whole genome shotgun (WGS) entry which is preliminary data.</text>
</comment>
<evidence type="ECO:0000256" key="7">
    <source>
        <dbReference type="NCBIfam" id="TIGR02127"/>
    </source>
</evidence>
<keyword evidence="3" id="KW-0210">Decarboxylase</keyword>
<dbReference type="EC" id="4.1.1.23" evidence="7"/>
<dbReference type="Pfam" id="PF00215">
    <property type="entry name" value="OMPdecase"/>
    <property type="match status" value="1"/>
</dbReference>
<gene>
    <name evidence="10" type="primary">pyrF</name>
    <name evidence="10" type="ORF">ACFQJ6_22625</name>
</gene>
<evidence type="ECO:0000256" key="1">
    <source>
        <dbReference type="ARBA" id="ARBA00004861"/>
    </source>
</evidence>
<comment type="similarity">
    <text evidence="2">Belongs to the OMP decarboxylase family. Type 2 subfamily.</text>
</comment>
<feature type="region of interest" description="Disordered" evidence="8">
    <location>
        <begin position="144"/>
        <end position="175"/>
    </location>
</feature>
<keyword evidence="11" id="KW-1185">Reference proteome</keyword>
<dbReference type="InterPro" id="IPR011060">
    <property type="entry name" value="RibuloseP-bd_barrel"/>
</dbReference>
<evidence type="ECO:0000256" key="8">
    <source>
        <dbReference type="SAM" id="MobiDB-lite"/>
    </source>
</evidence>
<dbReference type="GO" id="GO:0009220">
    <property type="term" value="P:pyrimidine ribonucleotide biosynthetic process"/>
    <property type="evidence" value="ECO:0007669"/>
    <property type="project" value="UniProtKB-UniRule"/>
</dbReference>
<name>A0ABD5WV33_9EURY</name>
<accession>A0ABD5WV33</accession>
<dbReference type="InterPro" id="IPR001754">
    <property type="entry name" value="OMPdeCOase_dom"/>
</dbReference>
<dbReference type="PANTHER" id="PTHR43375">
    <property type="entry name" value="OROTIDINE 5'-PHOSPHATE DECARBOXYLASE"/>
    <property type="match status" value="1"/>
</dbReference>
<dbReference type="AlphaFoldDB" id="A0ABD5WV33"/>
<dbReference type="EMBL" id="JBHSZH010000005">
    <property type="protein sequence ID" value="MFC7082461.1"/>
    <property type="molecule type" value="Genomic_DNA"/>
</dbReference>
<evidence type="ECO:0000256" key="5">
    <source>
        <dbReference type="ARBA" id="ARBA00023239"/>
    </source>
</evidence>
<protein>
    <recommendedName>
        <fullName evidence="7">Orotidine-5'-phosphate decarboxylase</fullName>
        <ecNumber evidence="7">4.1.1.23</ecNumber>
    </recommendedName>
</protein>
<dbReference type="PANTHER" id="PTHR43375:SF1">
    <property type="entry name" value="OROTIDINE 5'-PHOSPHATE DECARBOXYLASE"/>
    <property type="match status" value="1"/>
</dbReference>
<evidence type="ECO:0000313" key="10">
    <source>
        <dbReference type="EMBL" id="MFC7082461.1"/>
    </source>
</evidence>
<dbReference type="InterPro" id="IPR013785">
    <property type="entry name" value="Aldolase_TIM"/>
</dbReference>
<dbReference type="GO" id="GO:0004590">
    <property type="term" value="F:orotidine-5'-phosphate decarboxylase activity"/>
    <property type="evidence" value="ECO:0007669"/>
    <property type="project" value="UniProtKB-UniRule"/>
</dbReference>
<dbReference type="RefSeq" id="WP_382210341.1">
    <property type="nucleotide sequence ID" value="NZ_JBHSZH010000005.1"/>
</dbReference>
<dbReference type="NCBIfam" id="TIGR02127">
    <property type="entry name" value="pyrF_sub2"/>
    <property type="match status" value="1"/>
</dbReference>
<reference evidence="10 11" key="1">
    <citation type="journal article" date="2019" name="Int. J. Syst. Evol. Microbiol.">
        <title>The Global Catalogue of Microorganisms (GCM) 10K type strain sequencing project: providing services to taxonomists for standard genome sequencing and annotation.</title>
        <authorList>
            <consortium name="The Broad Institute Genomics Platform"/>
            <consortium name="The Broad Institute Genome Sequencing Center for Infectious Disease"/>
            <person name="Wu L."/>
            <person name="Ma J."/>
        </authorList>
    </citation>
    <scope>NUCLEOTIDE SEQUENCE [LARGE SCALE GENOMIC DNA]</scope>
    <source>
        <strain evidence="10 11">DT72</strain>
    </source>
</reference>
<comment type="catalytic activity">
    <reaction evidence="6">
        <text>orotidine 5'-phosphate + H(+) = UMP + CO2</text>
        <dbReference type="Rhea" id="RHEA:11596"/>
        <dbReference type="ChEBI" id="CHEBI:15378"/>
        <dbReference type="ChEBI" id="CHEBI:16526"/>
        <dbReference type="ChEBI" id="CHEBI:57538"/>
        <dbReference type="ChEBI" id="CHEBI:57865"/>
        <dbReference type="EC" id="4.1.1.23"/>
    </reaction>
</comment>
<sequence length="175" mass="19289">MAFFDRLRDRIRATDGTLAVGLNPVLARLPDDCREYDYPRRAFTRRIVDATHEHVAAYTVSPAFYADAEGWTALAETVAYARGRGVPVVLDAKDGDVPNPDADLLDAVDAVTVSPYLGRDALAPLLDRDVGVFVTCRTPNAGAADLQDRPVACEGEREGGTDDEETTERRRWPRR</sequence>
<evidence type="ECO:0000313" key="11">
    <source>
        <dbReference type="Proteomes" id="UP001596407"/>
    </source>
</evidence>
<proteinExistence type="inferred from homology"/>
<evidence type="ECO:0000256" key="2">
    <source>
        <dbReference type="ARBA" id="ARBA00008847"/>
    </source>
</evidence>
<evidence type="ECO:0000259" key="9">
    <source>
        <dbReference type="Pfam" id="PF00215"/>
    </source>
</evidence>
<evidence type="ECO:0000256" key="3">
    <source>
        <dbReference type="ARBA" id="ARBA00022793"/>
    </source>
</evidence>
<keyword evidence="4" id="KW-0665">Pyrimidine biosynthesis</keyword>